<keyword evidence="6" id="KW-0614">Plasmid</keyword>
<dbReference type="InterPro" id="IPR032874">
    <property type="entry name" value="DDE_dom"/>
</dbReference>
<dbReference type="KEGG" id="esj:SJ05684_a40990"/>
<evidence type="ECO:0000313" key="6">
    <source>
        <dbReference type="EMBL" id="ASY67412.1"/>
    </source>
</evidence>
<evidence type="ECO:0000259" key="5">
    <source>
        <dbReference type="Pfam" id="PF13610"/>
    </source>
</evidence>
<dbReference type="PANTHER" id="PTHR35528:SF3">
    <property type="entry name" value="BLL1675 PROTEIN"/>
    <property type="match status" value="1"/>
</dbReference>
<organism evidence="6 7">
    <name type="scientific">Sinorhizobium sojae CCBAU 05684</name>
    <dbReference type="NCBI Taxonomy" id="716928"/>
    <lineage>
        <taxon>Bacteria</taxon>
        <taxon>Pseudomonadati</taxon>
        <taxon>Pseudomonadota</taxon>
        <taxon>Alphaproteobacteria</taxon>
        <taxon>Hyphomicrobiales</taxon>
        <taxon>Rhizobiaceae</taxon>
        <taxon>Sinorhizobium/Ensifer group</taxon>
        <taxon>Sinorhizobium</taxon>
    </lineage>
</organism>
<keyword evidence="1" id="KW-0815">Transposition</keyword>
<feature type="domain" description="DDE" evidence="5">
    <location>
        <begin position="83"/>
        <end position="204"/>
    </location>
</feature>
<evidence type="ECO:0000256" key="1">
    <source>
        <dbReference type="ARBA" id="ARBA00022578"/>
    </source>
</evidence>
<keyword evidence="3" id="KW-0233">DNA recombination</keyword>
<dbReference type="GO" id="GO:0032196">
    <property type="term" value="P:transposition"/>
    <property type="evidence" value="ECO:0007669"/>
    <property type="project" value="UniProtKB-KW"/>
</dbReference>
<evidence type="ECO:0000256" key="3">
    <source>
        <dbReference type="ARBA" id="ARBA00023172"/>
    </source>
</evidence>
<keyword evidence="2" id="KW-0238">DNA-binding</keyword>
<evidence type="ECO:0000256" key="2">
    <source>
        <dbReference type="ARBA" id="ARBA00023125"/>
    </source>
</evidence>
<feature type="compositionally biased region" description="Basic residues" evidence="4">
    <location>
        <begin position="180"/>
        <end position="192"/>
    </location>
</feature>
<feature type="region of interest" description="Disordered" evidence="4">
    <location>
        <begin position="164"/>
        <end position="192"/>
    </location>
</feature>
<dbReference type="InterPro" id="IPR047930">
    <property type="entry name" value="Transpos_IS6"/>
</dbReference>
<dbReference type="GO" id="GO:0003677">
    <property type="term" value="F:DNA binding"/>
    <property type="evidence" value="ECO:0007669"/>
    <property type="project" value="UniProtKB-KW"/>
</dbReference>
<gene>
    <name evidence="6" type="ORF">SJ05684_a40990</name>
</gene>
<evidence type="ECO:0000256" key="4">
    <source>
        <dbReference type="SAM" id="MobiDB-lite"/>
    </source>
</evidence>
<keyword evidence="7" id="KW-1185">Reference proteome</keyword>
<geneLocation type="plasmid" evidence="7">
    <name>psj05684a</name>
</geneLocation>
<dbReference type="Pfam" id="PF13610">
    <property type="entry name" value="DDE_Tnp_IS240"/>
    <property type="match status" value="1"/>
</dbReference>
<accession>A0A249PNY5</accession>
<dbReference type="NCBIfam" id="NF033587">
    <property type="entry name" value="transpos_IS6"/>
    <property type="match status" value="1"/>
</dbReference>
<dbReference type="InterPro" id="IPR052183">
    <property type="entry name" value="IS_Transposase"/>
</dbReference>
<proteinExistence type="predicted"/>
<dbReference type="PANTHER" id="PTHR35528">
    <property type="entry name" value="BLL1675 PROTEIN"/>
    <property type="match status" value="1"/>
</dbReference>
<reference evidence="6 7" key="1">
    <citation type="submission" date="2017-08" db="EMBL/GenBank/DDBJ databases">
        <title>Multipartite genome sequences of Sinorhizobium species nodulating soybeans.</title>
        <authorList>
            <person name="Tian C.F."/>
        </authorList>
    </citation>
    <scope>NUCLEOTIDE SEQUENCE [LARGE SCALE GENOMIC DNA]</scope>
    <source>
        <strain evidence="6 7">CCBAU 05684</strain>
        <plasmid evidence="7">psj05684a</plasmid>
    </source>
</reference>
<sequence>MRTWAMSEVARDPLYRRHRYPAEIIAHAVWLYFRFPLSLRMVEDMLASRGIIVTHQTIRSWAEKFGRHFAREIKRRSAGCLGDKWHLDECVVAINGKKQWLWRAVDQDGFVLEVLVQSRRNAKAAKRLMRKLLKAQGRTPRVMITDKLRSYDAARRDLMPGVEHRSHKGLNNRAENSHQPTRRRERTMKRFKSARQLQRFVSMIRLPTCSTFPAIRCHRLNIKTCVTPPCKSGAKSRVSPQPDSRPRQLSLHQSADNFTVPEGGTSPLRIQGSHRPQGCCSGLLCAPQRRSLRTSSHVDLHPAPSSLEDPTAQHTPDHEWTSRRPRLTKGRGDELGTMNWGRFLASPDAS</sequence>
<feature type="region of interest" description="Disordered" evidence="4">
    <location>
        <begin position="295"/>
        <end position="350"/>
    </location>
</feature>
<feature type="region of interest" description="Disordered" evidence="4">
    <location>
        <begin position="228"/>
        <end position="273"/>
    </location>
</feature>
<evidence type="ECO:0000313" key="7">
    <source>
        <dbReference type="Proteomes" id="UP000217211"/>
    </source>
</evidence>
<name>A0A249PNY5_9HYPH</name>
<dbReference type="GO" id="GO:0006310">
    <property type="term" value="P:DNA recombination"/>
    <property type="evidence" value="ECO:0007669"/>
    <property type="project" value="UniProtKB-KW"/>
</dbReference>
<dbReference type="Proteomes" id="UP000217211">
    <property type="component" value="Plasmid pSJ05684a"/>
</dbReference>
<dbReference type="AlphaFoldDB" id="A0A249PNY5"/>
<dbReference type="EMBL" id="CP023069">
    <property type="protein sequence ID" value="ASY67412.1"/>
    <property type="molecule type" value="Genomic_DNA"/>
</dbReference>
<protein>
    <submittedName>
        <fullName evidence="6">Transposase</fullName>
    </submittedName>
</protein>